<reference evidence="3" key="1">
    <citation type="submission" date="2023-06" db="EMBL/GenBank/DDBJ databases">
        <title>Black Yeasts Isolated from many extreme environments.</title>
        <authorList>
            <person name="Coleine C."/>
            <person name="Stajich J.E."/>
            <person name="Selbmann L."/>
        </authorList>
    </citation>
    <scope>NUCLEOTIDE SEQUENCE</scope>
    <source>
        <strain evidence="3">CCFEE 5200</strain>
    </source>
</reference>
<keyword evidence="2" id="KW-0472">Membrane</keyword>
<feature type="transmembrane region" description="Helical" evidence="2">
    <location>
        <begin position="190"/>
        <end position="212"/>
    </location>
</feature>
<evidence type="ECO:0000256" key="1">
    <source>
        <dbReference type="SAM" id="MobiDB-lite"/>
    </source>
</evidence>
<gene>
    <name evidence="3" type="ORF">LTR91_006323</name>
</gene>
<organism evidence="3 4">
    <name type="scientific">Friedmanniomyces endolithicus</name>
    <dbReference type="NCBI Taxonomy" id="329885"/>
    <lineage>
        <taxon>Eukaryota</taxon>
        <taxon>Fungi</taxon>
        <taxon>Dikarya</taxon>
        <taxon>Ascomycota</taxon>
        <taxon>Pezizomycotina</taxon>
        <taxon>Dothideomycetes</taxon>
        <taxon>Dothideomycetidae</taxon>
        <taxon>Mycosphaerellales</taxon>
        <taxon>Teratosphaeriaceae</taxon>
        <taxon>Friedmanniomyces</taxon>
    </lineage>
</organism>
<name>A0AAN6QX97_9PEZI</name>
<feature type="transmembrane region" description="Helical" evidence="2">
    <location>
        <begin position="316"/>
        <end position="338"/>
    </location>
</feature>
<feature type="compositionally biased region" description="Basic and acidic residues" evidence="1">
    <location>
        <begin position="18"/>
        <end position="27"/>
    </location>
</feature>
<dbReference type="AlphaFoldDB" id="A0AAN6QX97"/>
<feature type="transmembrane region" description="Helical" evidence="2">
    <location>
        <begin position="156"/>
        <end position="178"/>
    </location>
</feature>
<feature type="transmembrane region" description="Helical" evidence="2">
    <location>
        <begin position="353"/>
        <end position="375"/>
    </location>
</feature>
<protein>
    <recommendedName>
        <fullName evidence="5">Integral membrane protein</fullName>
    </recommendedName>
</protein>
<sequence>MCAFAYVLHRRKIPKHSCETHIARDPDPQPLKNGDPSGQKAPPIMEPSNAAIHTVHLETVKTASVSRVFHPTTAQVRYQVRDEEAPDRSGPEHAILWRARDQRKGRGSKVAPVLPSAGTPQRLPKSQCLSHAKHVTSNIARIFTTFPYRDTAFWSAWSYTIGSALFIIVSAFAWGPLAYPGTEFAGEQKYGVPLCFFLGALFFQLGAVVAYLEAVNAVPFHGIAVQNMLDGRETGGHEAREEALQGLFQHMVPDGSVVRVREDTAELHITVLKSQRAPGSGGANLDTAGEGPSNEHRTWRWWPTWHALRSYHAYEIGYLACSFQLLGATLYCAVAVVIMPDILDSLDTWQTNAAYWIPQIVASALFLIASIMFTWETQEKWWKPEPGVLGWWIGFLSVIGSVGFE</sequence>
<feature type="transmembrane region" description="Helical" evidence="2">
    <location>
        <begin position="387"/>
        <end position="404"/>
    </location>
</feature>
<keyword evidence="2" id="KW-1133">Transmembrane helix</keyword>
<evidence type="ECO:0000313" key="3">
    <source>
        <dbReference type="EMBL" id="KAK0998673.1"/>
    </source>
</evidence>
<accession>A0AAN6QX97</accession>
<dbReference type="EMBL" id="JAUJLE010000042">
    <property type="protein sequence ID" value="KAK0998673.1"/>
    <property type="molecule type" value="Genomic_DNA"/>
</dbReference>
<dbReference type="Proteomes" id="UP001175353">
    <property type="component" value="Unassembled WGS sequence"/>
</dbReference>
<evidence type="ECO:0000313" key="4">
    <source>
        <dbReference type="Proteomes" id="UP001175353"/>
    </source>
</evidence>
<comment type="caution">
    <text evidence="3">The sequence shown here is derived from an EMBL/GenBank/DDBJ whole genome shotgun (WGS) entry which is preliminary data.</text>
</comment>
<evidence type="ECO:0000256" key="2">
    <source>
        <dbReference type="SAM" id="Phobius"/>
    </source>
</evidence>
<feature type="region of interest" description="Disordered" evidence="1">
    <location>
        <begin position="18"/>
        <end position="43"/>
    </location>
</feature>
<keyword evidence="4" id="KW-1185">Reference proteome</keyword>
<proteinExistence type="predicted"/>
<evidence type="ECO:0008006" key="5">
    <source>
        <dbReference type="Google" id="ProtNLM"/>
    </source>
</evidence>
<keyword evidence="2" id="KW-0812">Transmembrane</keyword>